<proteinExistence type="predicted"/>
<protein>
    <submittedName>
        <fullName evidence="1">Uncharacterized protein</fullName>
    </submittedName>
</protein>
<dbReference type="EMBL" id="JACTNZ010000010">
    <property type="protein sequence ID" value="KAG5529396.1"/>
    <property type="molecule type" value="Genomic_DNA"/>
</dbReference>
<evidence type="ECO:0000313" key="2">
    <source>
        <dbReference type="Proteomes" id="UP000823749"/>
    </source>
</evidence>
<dbReference type="AlphaFoldDB" id="A0AAV6IL14"/>
<comment type="caution">
    <text evidence="1">The sequence shown here is derived from an EMBL/GenBank/DDBJ whole genome shotgun (WGS) entry which is preliminary data.</text>
</comment>
<organism evidence="1 2">
    <name type="scientific">Rhododendron griersonianum</name>
    <dbReference type="NCBI Taxonomy" id="479676"/>
    <lineage>
        <taxon>Eukaryota</taxon>
        <taxon>Viridiplantae</taxon>
        <taxon>Streptophyta</taxon>
        <taxon>Embryophyta</taxon>
        <taxon>Tracheophyta</taxon>
        <taxon>Spermatophyta</taxon>
        <taxon>Magnoliopsida</taxon>
        <taxon>eudicotyledons</taxon>
        <taxon>Gunneridae</taxon>
        <taxon>Pentapetalae</taxon>
        <taxon>asterids</taxon>
        <taxon>Ericales</taxon>
        <taxon>Ericaceae</taxon>
        <taxon>Ericoideae</taxon>
        <taxon>Rhodoreae</taxon>
        <taxon>Rhododendron</taxon>
    </lineage>
</organism>
<keyword evidence="2" id="KW-1185">Reference proteome</keyword>
<sequence>MSWTSSETWSSLRPPSLTTALTEVEPASRLFSISSFTAETGHWITSPAMIRFTTDTSSSVLEMTTW</sequence>
<gene>
    <name evidence="1" type="ORF">RHGRI_029948</name>
</gene>
<name>A0AAV6IL14_9ERIC</name>
<accession>A0AAV6IL14</accession>
<reference evidence="1" key="1">
    <citation type="submission" date="2020-08" db="EMBL/GenBank/DDBJ databases">
        <title>Plant Genome Project.</title>
        <authorList>
            <person name="Zhang R.-G."/>
        </authorList>
    </citation>
    <scope>NUCLEOTIDE SEQUENCE</scope>
    <source>
        <strain evidence="1">WSP0</strain>
        <tissue evidence="1">Leaf</tissue>
    </source>
</reference>
<evidence type="ECO:0000313" key="1">
    <source>
        <dbReference type="EMBL" id="KAG5529396.1"/>
    </source>
</evidence>
<dbReference type="Proteomes" id="UP000823749">
    <property type="component" value="Chromosome 10"/>
</dbReference>